<feature type="domain" description="Ketoreductase" evidence="5">
    <location>
        <begin position="498"/>
        <end position="703"/>
    </location>
</feature>
<dbReference type="EMBL" id="PDLO01000003">
    <property type="protein sequence ID" value="PHK98866.1"/>
    <property type="molecule type" value="Genomic_DNA"/>
</dbReference>
<dbReference type="Gene3D" id="1.25.40.10">
    <property type="entry name" value="Tetratricopeptide repeat domain"/>
    <property type="match status" value="2"/>
</dbReference>
<dbReference type="PANTHER" id="PTHR42901">
    <property type="entry name" value="ALCOHOL DEHYDROGENASE"/>
    <property type="match status" value="1"/>
</dbReference>
<dbReference type="InterPro" id="IPR036291">
    <property type="entry name" value="NAD(P)-bd_dom_sf"/>
</dbReference>
<sequence length="758" mass="84458">MPLLAIAYSHEDLSTAQRIAEAVDPVVEFEHYSAGRANEGELLVDILRKNQLPLVLLVSHNFLTNPNCLLRAGEWLTQEKEILPIVIDGHRYDPDADEVITEETRLEDRSDVTRYLSLWQDRYIELRRGGEHYTDAVGQHAFNNYLRKIRETSVGVEEVLEIILGLEPVRDGYLRDTNYARVYALAGATVPTPREEPAPPTAEMEPEPEPEEEMNDILTEESIEEQVQGWVNRAWRMSDAGDTAGGLELLHLSLENHPEELELHYQYALMLALAANRLPAARSELDALLDNDPHYPDALFLSGELYSAAGEYQLARDEWERLADIQPAYPEVNQRLGYLLADHFPAEVAEAEAYLRRATRDPEASGELFYRYAEVLSRMPGREKKAMKQLEKAIQRDPEHAPAHYRLAVAQFDEGDLQQARKNYLLAVSLEPAYDTPANRRAFQAATKSGPATGASAGSSVANDALLALKQNIADLEAMLAEQSRPEPAPAARPGSGKTVFLSGATSGIGLATARRLAAEGYRLILAARRRERLENISRELHETHGTEVHTVTLDVSQRDGVGQAIAALPSEWTTIDILINNAGKAKGFDPIHTGDLDHWDEMIDVNLRGLLYLTRAVTPGMVKRGQGMVINVASTAGKEVYPNGNVYCATKHAVDALTHAMRLDLVKHGIRVGQICPAHVEETEFAVVRFDGDRERARIYEDFQPLRSRDVAETIYFMVSQPPHVNILDVVLQGTQQASSTVVDRSGRARYAPQEEE</sequence>
<keyword evidence="7" id="KW-1185">Reference proteome</keyword>
<dbReference type="FunFam" id="3.40.50.720:FF:000047">
    <property type="entry name" value="NADP-dependent L-serine/L-allo-threonine dehydrogenase"/>
    <property type="match status" value="1"/>
</dbReference>
<dbReference type="PANTHER" id="PTHR42901:SF1">
    <property type="entry name" value="ALCOHOL DEHYDROGENASE"/>
    <property type="match status" value="1"/>
</dbReference>
<gene>
    <name evidence="6" type="ORF">CGL56_10420</name>
</gene>
<feature type="repeat" description="TPR" evidence="3">
    <location>
        <begin position="296"/>
        <end position="329"/>
    </location>
</feature>
<proteinExistence type="inferred from homology"/>
<dbReference type="PRINTS" id="PR00080">
    <property type="entry name" value="SDRFAMILY"/>
</dbReference>
<dbReference type="InterPro" id="IPR002347">
    <property type="entry name" value="SDR_fam"/>
</dbReference>
<dbReference type="SUPFAM" id="SSF48452">
    <property type="entry name" value="TPR-like"/>
    <property type="match status" value="1"/>
</dbReference>
<reference evidence="6 7" key="1">
    <citation type="submission" date="2017-10" db="EMBL/GenBank/DDBJ databases">
        <title>The draft genome sequence of Lewinella marina KCTC 32374.</title>
        <authorList>
            <person name="Wang K."/>
        </authorList>
    </citation>
    <scope>NUCLEOTIDE SEQUENCE [LARGE SCALE GENOMIC DNA]</scope>
    <source>
        <strain evidence="6 7">MKG-38</strain>
    </source>
</reference>
<dbReference type="InterPro" id="IPR020904">
    <property type="entry name" value="Sc_DH/Rdtase_CS"/>
</dbReference>
<keyword evidence="3" id="KW-0802">TPR repeat</keyword>
<dbReference type="InterPro" id="IPR011990">
    <property type="entry name" value="TPR-like_helical_dom_sf"/>
</dbReference>
<dbReference type="OrthoDB" id="9775296at2"/>
<dbReference type="Pfam" id="PF14559">
    <property type="entry name" value="TPR_19"/>
    <property type="match status" value="1"/>
</dbReference>
<feature type="region of interest" description="Disordered" evidence="4">
    <location>
        <begin position="190"/>
        <end position="209"/>
    </location>
</feature>
<dbReference type="Pfam" id="PF13432">
    <property type="entry name" value="TPR_16"/>
    <property type="match status" value="1"/>
</dbReference>
<protein>
    <recommendedName>
        <fullName evidence="5">Ketoreductase domain-containing protein</fullName>
    </recommendedName>
</protein>
<evidence type="ECO:0000256" key="1">
    <source>
        <dbReference type="ARBA" id="ARBA00006484"/>
    </source>
</evidence>
<dbReference type="InterPro" id="IPR019734">
    <property type="entry name" value="TPR_rpt"/>
</dbReference>
<comment type="similarity">
    <text evidence="1">Belongs to the short-chain dehydrogenases/reductases (SDR) family.</text>
</comment>
<dbReference type="Proteomes" id="UP000226437">
    <property type="component" value="Unassembled WGS sequence"/>
</dbReference>
<dbReference type="InterPro" id="IPR057326">
    <property type="entry name" value="KR_dom"/>
</dbReference>
<accession>A0A2G0CFW6</accession>
<dbReference type="GO" id="GO:0016616">
    <property type="term" value="F:oxidoreductase activity, acting on the CH-OH group of donors, NAD or NADP as acceptor"/>
    <property type="evidence" value="ECO:0007669"/>
    <property type="project" value="UniProtKB-ARBA"/>
</dbReference>
<dbReference type="SUPFAM" id="SSF51735">
    <property type="entry name" value="NAD(P)-binding Rossmann-fold domains"/>
    <property type="match status" value="1"/>
</dbReference>
<evidence type="ECO:0000259" key="5">
    <source>
        <dbReference type="SMART" id="SM00822"/>
    </source>
</evidence>
<name>A0A2G0CFW6_9BACT</name>
<evidence type="ECO:0000313" key="6">
    <source>
        <dbReference type="EMBL" id="PHK98866.1"/>
    </source>
</evidence>
<dbReference type="RefSeq" id="WP_099106476.1">
    <property type="nucleotide sequence ID" value="NZ_JAATJF010000001.1"/>
</dbReference>
<organism evidence="6 7">
    <name type="scientific">Neolewinella marina</name>
    <dbReference type="NCBI Taxonomy" id="438751"/>
    <lineage>
        <taxon>Bacteria</taxon>
        <taxon>Pseudomonadati</taxon>
        <taxon>Bacteroidota</taxon>
        <taxon>Saprospiria</taxon>
        <taxon>Saprospirales</taxon>
        <taxon>Lewinellaceae</taxon>
        <taxon>Neolewinella</taxon>
    </lineage>
</organism>
<dbReference type="PROSITE" id="PS00061">
    <property type="entry name" value="ADH_SHORT"/>
    <property type="match status" value="1"/>
</dbReference>
<feature type="repeat" description="TPR" evidence="3">
    <location>
        <begin position="401"/>
        <end position="434"/>
    </location>
</feature>
<dbReference type="Gene3D" id="3.40.50.720">
    <property type="entry name" value="NAD(P)-binding Rossmann-like Domain"/>
    <property type="match status" value="1"/>
</dbReference>
<dbReference type="Pfam" id="PF00106">
    <property type="entry name" value="adh_short"/>
    <property type="match status" value="1"/>
</dbReference>
<dbReference type="SMART" id="SM00822">
    <property type="entry name" value="PKS_KR"/>
    <property type="match status" value="1"/>
</dbReference>
<comment type="caution">
    <text evidence="6">The sequence shown here is derived from an EMBL/GenBank/DDBJ whole genome shotgun (WGS) entry which is preliminary data.</text>
</comment>
<evidence type="ECO:0000313" key="7">
    <source>
        <dbReference type="Proteomes" id="UP000226437"/>
    </source>
</evidence>
<dbReference type="PRINTS" id="PR00081">
    <property type="entry name" value="GDHRDH"/>
</dbReference>
<dbReference type="SMART" id="SM00028">
    <property type="entry name" value="TPR"/>
    <property type="match status" value="3"/>
</dbReference>
<evidence type="ECO:0000256" key="3">
    <source>
        <dbReference type="PROSITE-ProRule" id="PRU00339"/>
    </source>
</evidence>
<evidence type="ECO:0000256" key="4">
    <source>
        <dbReference type="SAM" id="MobiDB-lite"/>
    </source>
</evidence>
<dbReference type="PROSITE" id="PS50005">
    <property type="entry name" value="TPR"/>
    <property type="match status" value="2"/>
</dbReference>
<keyword evidence="2" id="KW-0560">Oxidoreductase</keyword>
<evidence type="ECO:0000256" key="2">
    <source>
        <dbReference type="ARBA" id="ARBA00023002"/>
    </source>
</evidence>
<dbReference type="AlphaFoldDB" id="A0A2G0CFW6"/>